<reference evidence="2 3" key="1">
    <citation type="submission" date="2019-02" db="EMBL/GenBank/DDBJ databases">
        <title>Deep-cultivation of Planctomycetes and their phenomic and genomic characterization uncovers novel biology.</title>
        <authorList>
            <person name="Wiegand S."/>
            <person name="Jogler M."/>
            <person name="Boedeker C."/>
            <person name="Pinto D."/>
            <person name="Vollmers J."/>
            <person name="Rivas-Marin E."/>
            <person name="Kohn T."/>
            <person name="Peeters S.H."/>
            <person name="Heuer A."/>
            <person name="Rast P."/>
            <person name="Oberbeckmann S."/>
            <person name="Bunk B."/>
            <person name="Jeske O."/>
            <person name="Meyerdierks A."/>
            <person name="Storesund J.E."/>
            <person name="Kallscheuer N."/>
            <person name="Luecker S."/>
            <person name="Lage O.M."/>
            <person name="Pohl T."/>
            <person name="Merkel B.J."/>
            <person name="Hornburger P."/>
            <person name="Mueller R.-W."/>
            <person name="Bruemmer F."/>
            <person name="Labrenz M."/>
            <person name="Spormann A.M."/>
            <person name="Op den Camp H."/>
            <person name="Overmann J."/>
            <person name="Amann R."/>
            <person name="Jetten M.S.M."/>
            <person name="Mascher T."/>
            <person name="Medema M.H."/>
            <person name="Devos D.P."/>
            <person name="Kaster A.-K."/>
            <person name="Ovreas L."/>
            <person name="Rohde M."/>
            <person name="Galperin M.Y."/>
            <person name="Jogler C."/>
        </authorList>
    </citation>
    <scope>NUCLEOTIDE SEQUENCE [LARGE SCALE GENOMIC DNA]</scope>
    <source>
        <strain evidence="2 3">Poly30</strain>
    </source>
</reference>
<keyword evidence="3" id="KW-1185">Reference proteome</keyword>
<sequence>MFASQLLLVALAPLAQTSTPSLQLIADTTNGLVDPISMASIPGDDRLFLVEREGQVRVLRNGVIEPALFLDFPAPLALTVSTGLRAVAFHPSYASNGFVYCWYDAPSTSGAIVDAVLGRMTRSASQPGSLDPASLVEILRAPQANYGHACGSLEFGRDGYLYVLLGDGGNPGDPGCNSQDPSTLMGSLMRIDVDSAFPYAVPADNPFVGDPAIRDEIWHRGFRHPWKWSFDRVTGDLWIADVGQATREEIDFVPAGVGGLNFGWKVMEGTACFNASGCAAGVAPCGDASYTPPLYEYDHSLGCSITGGFVYRGSDLPHLRGHYVYADFCSGRVWSFRRGPGGQIEAFTERTAQFQPASGGHLSAPVAFGEDGFGELYLIDYADKELYRLGRDEDVTSYCVAAPNAAGQAGARATATGSTSLAANDLSFRVDGLPPASFGLYFYGSEVTNVRSGNGYLCVGGGLFRLPVAQSNASGVLTLNVDSSVPPMAAGAGEVSVGTTWAFQCWYRDVGGPLGQPYNFSDALSVQFRP</sequence>
<evidence type="ECO:0000259" key="1">
    <source>
        <dbReference type="Pfam" id="PF07995"/>
    </source>
</evidence>
<dbReference type="OrthoDB" id="9770043at2"/>
<feature type="domain" description="Glucose/Sorbosone dehydrogenase" evidence="1">
    <location>
        <begin position="34"/>
        <end position="338"/>
    </location>
</feature>
<dbReference type="RefSeq" id="WP_145201937.1">
    <property type="nucleotide sequence ID" value="NZ_CP036434.1"/>
</dbReference>
<dbReference type="EMBL" id="CP036434">
    <property type="protein sequence ID" value="QDV08741.1"/>
    <property type="molecule type" value="Genomic_DNA"/>
</dbReference>
<dbReference type="EC" id="1.1.5.-" evidence="2"/>
<protein>
    <submittedName>
        <fullName evidence="2">Soluble aldose sugar dehydrogenase YliI</fullName>
        <ecNumber evidence="2">1.1.5.-</ecNumber>
    </submittedName>
</protein>
<keyword evidence="2" id="KW-0560">Oxidoreductase</keyword>
<dbReference type="AlphaFoldDB" id="A0A518EXE5"/>
<dbReference type="PANTHER" id="PTHR19328">
    <property type="entry name" value="HEDGEHOG-INTERACTING PROTEIN"/>
    <property type="match status" value="1"/>
</dbReference>
<name>A0A518EXE5_9BACT</name>
<dbReference type="InterPro" id="IPR011042">
    <property type="entry name" value="6-blade_b-propeller_TolB-like"/>
</dbReference>
<gene>
    <name evidence="2" type="primary">yliI_3</name>
    <name evidence="2" type="ORF">Poly30_42950</name>
</gene>
<dbReference type="PANTHER" id="PTHR19328:SF75">
    <property type="entry name" value="ALDOSE SUGAR DEHYDROGENASE YLII"/>
    <property type="match status" value="1"/>
</dbReference>
<accession>A0A518EXE5</accession>
<dbReference type="InterPro" id="IPR012938">
    <property type="entry name" value="Glc/Sorbosone_DH"/>
</dbReference>
<dbReference type="SUPFAM" id="SSF50952">
    <property type="entry name" value="Soluble quinoprotein glucose dehydrogenase"/>
    <property type="match status" value="1"/>
</dbReference>
<dbReference type="Proteomes" id="UP000320390">
    <property type="component" value="Chromosome"/>
</dbReference>
<dbReference type="Pfam" id="PF07995">
    <property type="entry name" value="GSDH"/>
    <property type="match status" value="1"/>
</dbReference>
<dbReference type="Gene3D" id="2.120.10.30">
    <property type="entry name" value="TolB, C-terminal domain"/>
    <property type="match status" value="1"/>
</dbReference>
<evidence type="ECO:0000313" key="2">
    <source>
        <dbReference type="EMBL" id="QDV08741.1"/>
    </source>
</evidence>
<dbReference type="InterPro" id="IPR011041">
    <property type="entry name" value="Quinoprot_gluc/sorb_DH_b-prop"/>
</dbReference>
<proteinExistence type="predicted"/>
<organism evidence="2 3">
    <name type="scientific">Saltatorellus ferox</name>
    <dbReference type="NCBI Taxonomy" id="2528018"/>
    <lineage>
        <taxon>Bacteria</taxon>
        <taxon>Pseudomonadati</taxon>
        <taxon>Planctomycetota</taxon>
        <taxon>Planctomycetia</taxon>
        <taxon>Planctomycetia incertae sedis</taxon>
        <taxon>Saltatorellus</taxon>
    </lineage>
</organism>
<dbReference type="GO" id="GO:0016491">
    <property type="term" value="F:oxidoreductase activity"/>
    <property type="evidence" value="ECO:0007669"/>
    <property type="project" value="UniProtKB-KW"/>
</dbReference>
<evidence type="ECO:0000313" key="3">
    <source>
        <dbReference type="Proteomes" id="UP000320390"/>
    </source>
</evidence>